<feature type="signal peptide" evidence="1">
    <location>
        <begin position="1"/>
        <end position="20"/>
    </location>
</feature>
<proteinExistence type="predicted"/>
<accession>A0ABN6EY19</accession>
<dbReference type="InterPro" id="IPR013784">
    <property type="entry name" value="Carb-bd-like_fold"/>
</dbReference>
<gene>
    <name evidence="2" type="ORF">PSDVSF_33810</name>
</gene>
<evidence type="ECO:0008006" key="4">
    <source>
        <dbReference type="Google" id="ProtNLM"/>
    </source>
</evidence>
<evidence type="ECO:0000256" key="1">
    <source>
        <dbReference type="SAM" id="SignalP"/>
    </source>
</evidence>
<dbReference type="Pfam" id="PF13620">
    <property type="entry name" value="CarboxypepD_reg"/>
    <property type="match status" value="1"/>
</dbReference>
<dbReference type="Proteomes" id="UP001053296">
    <property type="component" value="Chromosome"/>
</dbReference>
<sequence length="107" mass="11502">MLKKMIMMMSVLAITATAFAGDGRIFGTVAGADGQPMSGAKVELLRDISPYRLVAFTTGTGEYAFNDVTPGMFLVRALAQGELVGELRVPFMRSGNKQVDIKAEAQR</sequence>
<keyword evidence="3" id="KW-1185">Reference proteome</keyword>
<evidence type="ECO:0000313" key="3">
    <source>
        <dbReference type="Proteomes" id="UP001053296"/>
    </source>
</evidence>
<evidence type="ECO:0000313" key="2">
    <source>
        <dbReference type="EMBL" id="BCS90139.1"/>
    </source>
</evidence>
<name>A0ABN6EY19_9BACT</name>
<organism evidence="2 3">
    <name type="scientific">Pseudodesulfovibrio sediminis</name>
    <dbReference type="NCBI Taxonomy" id="2810563"/>
    <lineage>
        <taxon>Bacteria</taxon>
        <taxon>Pseudomonadati</taxon>
        <taxon>Thermodesulfobacteriota</taxon>
        <taxon>Desulfovibrionia</taxon>
        <taxon>Desulfovibrionales</taxon>
        <taxon>Desulfovibrionaceae</taxon>
    </lineage>
</organism>
<dbReference type="Gene3D" id="2.60.40.1120">
    <property type="entry name" value="Carboxypeptidase-like, regulatory domain"/>
    <property type="match status" value="1"/>
</dbReference>
<reference evidence="2" key="1">
    <citation type="journal article" date="2022" name="Arch. Microbiol.">
        <title>Pseudodesulfovibrio sediminis sp. nov., a mesophilic and neutrophilic sulfate-reducing bacterium isolated from sediment of a brackish lake.</title>
        <authorList>
            <person name="Takahashi A."/>
            <person name="Kojima H."/>
            <person name="Watanabe M."/>
            <person name="Fukui M."/>
        </authorList>
    </citation>
    <scope>NUCLEOTIDE SEQUENCE</scope>
    <source>
        <strain evidence="2">SF6</strain>
    </source>
</reference>
<feature type="chain" id="PRO_5045665842" description="Carboxypeptidase regulatory-like domain-containing protein" evidence="1">
    <location>
        <begin position="21"/>
        <end position="107"/>
    </location>
</feature>
<dbReference type="RefSeq" id="WP_229592077.1">
    <property type="nucleotide sequence ID" value="NZ_AP024485.1"/>
</dbReference>
<keyword evidence="1" id="KW-0732">Signal</keyword>
<dbReference type="EMBL" id="AP024485">
    <property type="protein sequence ID" value="BCS90139.1"/>
    <property type="molecule type" value="Genomic_DNA"/>
</dbReference>
<protein>
    <recommendedName>
        <fullName evidence="4">Carboxypeptidase regulatory-like domain-containing protein</fullName>
    </recommendedName>
</protein>
<dbReference type="SUPFAM" id="SSF49452">
    <property type="entry name" value="Starch-binding domain-like"/>
    <property type="match status" value="1"/>
</dbReference>